<dbReference type="Pfam" id="PF08450">
    <property type="entry name" value="SGL"/>
    <property type="match status" value="1"/>
</dbReference>
<feature type="domain" description="SMP-30/Gluconolactonase/LRE-like region" evidence="1">
    <location>
        <begin position="174"/>
        <end position="354"/>
    </location>
</feature>
<dbReference type="InterPro" id="IPR013658">
    <property type="entry name" value="SGL"/>
</dbReference>
<evidence type="ECO:0000313" key="3">
    <source>
        <dbReference type="Proteomes" id="UP000053599"/>
    </source>
</evidence>
<evidence type="ECO:0000313" key="2">
    <source>
        <dbReference type="EMBL" id="KIV81316.1"/>
    </source>
</evidence>
<gene>
    <name evidence="2" type="ORF">PV11_03508</name>
</gene>
<dbReference type="InterPro" id="IPR052988">
    <property type="entry name" value="Oryzine_lactonohydrolase"/>
</dbReference>
<dbReference type="PANTHER" id="PTHR47064">
    <property type="entry name" value="PUTATIVE (AFU_ORTHOLOGUE AFUA_1G08990)-RELATED"/>
    <property type="match status" value="1"/>
</dbReference>
<dbReference type="AlphaFoldDB" id="A0A0D1X1F5"/>
<organism evidence="2 3">
    <name type="scientific">Exophiala sideris</name>
    <dbReference type="NCBI Taxonomy" id="1016849"/>
    <lineage>
        <taxon>Eukaryota</taxon>
        <taxon>Fungi</taxon>
        <taxon>Dikarya</taxon>
        <taxon>Ascomycota</taxon>
        <taxon>Pezizomycotina</taxon>
        <taxon>Eurotiomycetes</taxon>
        <taxon>Chaetothyriomycetidae</taxon>
        <taxon>Chaetothyriales</taxon>
        <taxon>Herpotrichiellaceae</taxon>
        <taxon>Exophiala</taxon>
    </lineage>
</organism>
<protein>
    <recommendedName>
        <fullName evidence="1">SMP-30/Gluconolactonase/LRE-like region domain-containing protein</fullName>
    </recommendedName>
</protein>
<dbReference type="EMBL" id="KN846952">
    <property type="protein sequence ID" value="KIV81316.1"/>
    <property type="molecule type" value="Genomic_DNA"/>
</dbReference>
<dbReference type="Proteomes" id="UP000053599">
    <property type="component" value="Unassembled WGS sequence"/>
</dbReference>
<sequence>MYVLQLGLLSGAIQSLKNPLPSGYNYNESDVVFINQKAANTLPYPFSRDYIGQLWGTTTDNPDVNAELGSIAQASFIAYDRRFFDILGPHPKLEKLFTLPEGTHEAPNYLPAQNKVFVSNFNYTYEYLIDLSSEPPVLENLTTTPELQSVNGGFIYQGKLVVGTDGFRNSTPPGLYLYDPATNHSEVLLNNFRGLRFNTPDDLVVDQYGQVWFVDAPFGYITGVYYGLPQLAPSIYCYNIETGSLSVVDQTIDWPNGIAFSADNKTLYVTDTPIGPGNNTREHAIFAYDVAPPHTLSNKRTFYVPDTFFADGIKVSERGNIFTACASTVDVISPDGDLLGKINVPGHIINNLVFLPNGTIFLTGEGGIWRVRIKEQGIVHY</sequence>
<accession>A0A0D1X1F5</accession>
<dbReference type="PANTHER" id="PTHR47064:SF2">
    <property type="entry name" value="SMP-30_GLUCONOLACTONASE_LRE-LIKE REGION DOMAIN-CONTAINING PROTEIN-RELATED"/>
    <property type="match status" value="1"/>
</dbReference>
<dbReference type="STRING" id="1016849.A0A0D1X1F5"/>
<reference evidence="2 3" key="1">
    <citation type="submission" date="2015-01" db="EMBL/GenBank/DDBJ databases">
        <title>The Genome Sequence of Exophiala sideris CBS121828.</title>
        <authorList>
            <consortium name="The Broad Institute Genomics Platform"/>
            <person name="Cuomo C."/>
            <person name="de Hoog S."/>
            <person name="Gorbushina A."/>
            <person name="Stielow B."/>
            <person name="Teixiera M."/>
            <person name="Abouelleil A."/>
            <person name="Chapman S.B."/>
            <person name="Priest M."/>
            <person name="Young S.K."/>
            <person name="Wortman J."/>
            <person name="Nusbaum C."/>
            <person name="Birren B."/>
        </authorList>
    </citation>
    <scope>NUCLEOTIDE SEQUENCE [LARGE SCALE GENOMIC DNA]</scope>
    <source>
        <strain evidence="2 3">CBS 121828</strain>
    </source>
</reference>
<evidence type="ECO:0000259" key="1">
    <source>
        <dbReference type="Pfam" id="PF08450"/>
    </source>
</evidence>
<dbReference type="InterPro" id="IPR011042">
    <property type="entry name" value="6-blade_b-propeller_TolB-like"/>
</dbReference>
<name>A0A0D1X1F5_9EURO</name>
<dbReference type="OrthoDB" id="423498at2759"/>
<proteinExistence type="predicted"/>
<dbReference type="HOGENOM" id="CLU_036110_1_1_1"/>
<dbReference type="SUPFAM" id="SSF63829">
    <property type="entry name" value="Calcium-dependent phosphotriesterase"/>
    <property type="match status" value="1"/>
</dbReference>
<dbReference type="Gene3D" id="2.120.10.30">
    <property type="entry name" value="TolB, C-terminal domain"/>
    <property type="match status" value="1"/>
</dbReference>